<organism evidence="3 4">
    <name type="scientific">Chitinophaga eiseniae</name>
    <dbReference type="NCBI Taxonomy" id="634771"/>
    <lineage>
        <taxon>Bacteria</taxon>
        <taxon>Pseudomonadati</taxon>
        <taxon>Bacteroidota</taxon>
        <taxon>Chitinophagia</taxon>
        <taxon>Chitinophagales</taxon>
        <taxon>Chitinophagaceae</taxon>
        <taxon>Chitinophaga</taxon>
    </lineage>
</organism>
<dbReference type="AlphaFoldDB" id="A0A1T4TZ43"/>
<dbReference type="Gene3D" id="2.60.120.1440">
    <property type="match status" value="1"/>
</dbReference>
<gene>
    <name evidence="3" type="ORF">SAMN04488128_10774</name>
</gene>
<dbReference type="InterPro" id="IPR012373">
    <property type="entry name" value="Ferrdict_sens_TM"/>
</dbReference>
<dbReference type="InterPro" id="IPR006860">
    <property type="entry name" value="FecR"/>
</dbReference>
<reference evidence="4" key="1">
    <citation type="submission" date="2017-02" db="EMBL/GenBank/DDBJ databases">
        <authorList>
            <person name="Varghese N."/>
            <person name="Submissions S."/>
        </authorList>
    </citation>
    <scope>NUCLEOTIDE SEQUENCE [LARGE SCALE GENOMIC DNA]</scope>
    <source>
        <strain evidence="4">DSM 22224</strain>
    </source>
</reference>
<proteinExistence type="predicted"/>
<dbReference type="Pfam" id="PF16344">
    <property type="entry name" value="FecR_C"/>
    <property type="match status" value="1"/>
</dbReference>
<feature type="domain" description="Protein FecR C-terminal" evidence="2">
    <location>
        <begin position="313"/>
        <end position="371"/>
    </location>
</feature>
<dbReference type="PANTHER" id="PTHR30273">
    <property type="entry name" value="PERIPLASMIC SIGNAL SENSOR AND SIGMA FACTOR ACTIVATOR FECR-RELATED"/>
    <property type="match status" value="1"/>
</dbReference>
<dbReference type="RefSeq" id="WP_078672909.1">
    <property type="nucleotide sequence ID" value="NZ_FUWZ01000007.1"/>
</dbReference>
<sequence length="389" mass="42368">MDQNRLEYLFSRYAAGQATPGELREFDALMQQPEHEAAIKTAIDQLFRATSGTATMPEKAIQATLQHITGKPASSSVVRYLRRSWWAAAAGLLLLGSGAWLLTRPRQEAVAPLADKAPGGNKAVLTLADGSTMALDSSGQQVIGQQQTTIRQSGGQLQYSVQARSAVTTYNILTTPRGGQFRVILPDGTAVWLNTASALRYPTAFNGADRTVELQGEAYFEVAANATQPFRVKTATQEIQVLGTSFNINAYTDEAYTVTTLVNGRVKVNAPGKDAGVVLEPGQQAIAAHSGSQAMTVAHTFAPDVIAWKNGLFLFDNADLETVMRCLERWYDIEVKYEAKPDIHYTGQIARSQPLSKVVHMLEQTGQARFRLVRAGQGQQAKDRIIILE</sequence>
<name>A0A1T4TZ43_9BACT</name>
<dbReference type="PANTHER" id="PTHR30273:SF2">
    <property type="entry name" value="PROTEIN FECR"/>
    <property type="match status" value="1"/>
</dbReference>
<evidence type="ECO:0000259" key="2">
    <source>
        <dbReference type="Pfam" id="PF16344"/>
    </source>
</evidence>
<feature type="domain" description="FecR protein" evidence="1">
    <location>
        <begin position="173"/>
        <end position="267"/>
    </location>
</feature>
<evidence type="ECO:0000259" key="1">
    <source>
        <dbReference type="Pfam" id="PF04773"/>
    </source>
</evidence>
<dbReference type="EMBL" id="FUWZ01000007">
    <property type="protein sequence ID" value="SKA45690.1"/>
    <property type="molecule type" value="Genomic_DNA"/>
</dbReference>
<dbReference type="STRING" id="634771.SAMN04488128_10774"/>
<keyword evidence="4" id="KW-1185">Reference proteome</keyword>
<evidence type="ECO:0000313" key="3">
    <source>
        <dbReference type="EMBL" id="SKA45690.1"/>
    </source>
</evidence>
<dbReference type="Gene3D" id="3.55.50.30">
    <property type="match status" value="1"/>
</dbReference>
<dbReference type="FunFam" id="2.60.120.1440:FF:000001">
    <property type="entry name" value="Putative anti-sigma factor"/>
    <property type="match status" value="1"/>
</dbReference>
<dbReference type="InterPro" id="IPR032508">
    <property type="entry name" value="FecR_C"/>
</dbReference>
<dbReference type="GO" id="GO:0016989">
    <property type="term" value="F:sigma factor antagonist activity"/>
    <property type="evidence" value="ECO:0007669"/>
    <property type="project" value="TreeGrafter"/>
</dbReference>
<accession>A0A1T4TZ43</accession>
<protein>
    <submittedName>
        <fullName evidence="3">FecR protein</fullName>
    </submittedName>
</protein>
<evidence type="ECO:0000313" key="4">
    <source>
        <dbReference type="Proteomes" id="UP000190367"/>
    </source>
</evidence>
<dbReference type="OrthoDB" id="1099963at2"/>
<dbReference type="Proteomes" id="UP000190367">
    <property type="component" value="Unassembled WGS sequence"/>
</dbReference>
<dbReference type="Pfam" id="PF04773">
    <property type="entry name" value="FecR"/>
    <property type="match status" value="1"/>
</dbReference>